<dbReference type="AlphaFoldDB" id="A0A0N4XWP0"/>
<reference evidence="1 2" key="2">
    <citation type="submission" date="2018-11" db="EMBL/GenBank/DDBJ databases">
        <authorList>
            <consortium name="Pathogen Informatics"/>
        </authorList>
    </citation>
    <scope>NUCLEOTIDE SEQUENCE [LARGE SCALE GENOMIC DNA]</scope>
</reference>
<dbReference type="Proteomes" id="UP000271162">
    <property type="component" value="Unassembled WGS sequence"/>
</dbReference>
<sequence>MTEMYQNDGCKSWVIGGLLIPQSSSHRHEHVMRVRANVAAAPSGPGPYKVDEVAQPWEANWTLPITAQLREAY</sequence>
<evidence type="ECO:0000313" key="2">
    <source>
        <dbReference type="Proteomes" id="UP000271162"/>
    </source>
</evidence>
<organism evidence="3">
    <name type="scientific">Nippostrongylus brasiliensis</name>
    <name type="common">Rat hookworm</name>
    <dbReference type="NCBI Taxonomy" id="27835"/>
    <lineage>
        <taxon>Eukaryota</taxon>
        <taxon>Metazoa</taxon>
        <taxon>Ecdysozoa</taxon>
        <taxon>Nematoda</taxon>
        <taxon>Chromadorea</taxon>
        <taxon>Rhabditida</taxon>
        <taxon>Rhabditina</taxon>
        <taxon>Rhabditomorpha</taxon>
        <taxon>Strongyloidea</taxon>
        <taxon>Heligmosomidae</taxon>
        <taxon>Nippostrongylus</taxon>
    </lineage>
</organism>
<evidence type="ECO:0000313" key="3">
    <source>
        <dbReference type="WBParaSite" id="NBR_0000732901-mRNA-1"/>
    </source>
</evidence>
<reference evidence="3" key="1">
    <citation type="submission" date="2017-02" db="UniProtKB">
        <authorList>
            <consortium name="WormBaseParasite"/>
        </authorList>
    </citation>
    <scope>IDENTIFICATION</scope>
</reference>
<evidence type="ECO:0000313" key="1">
    <source>
        <dbReference type="EMBL" id="VDL70919.1"/>
    </source>
</evidence>
<gene>
    <name evidence="1" type="ORF">NBR_LOCUS7330</name>
</gene>
<proteinExistence type="predicted"/>
<name>A0A0N4XWP0_NIPBR</name>
<dbReference type="EMBL" id="UYSL01019880">
    <property type="protein sequence ID" value="VDL70919.1"/>
    <property type="molecule type" value="Genomic_DNA"/>
</dbReference>
<keyword evidence="2" id="KW-1185">Reference proteome</keyword>
<protein>
    <submittedName>
        <fullName evidence="1 3">Uncharacterized protein</fullName>
    </submittedName>
</protein>
<accession>A0A0N4XWP0</accession>
<dbReference type="WBParaSite" id="NBR_0000732901-mRNA-1">
    <property type="protein sequence ID" value="NBR_0000732901-mRNA-1"/>
    <property type="gene ID" value="NBR_0000732901"/>
</dbReference>